<keyword evidence="3" id="KW-0949">S-adenosyl-L-methionine</keyword>
<dbReference type="InterPro" id="IPR008258">
    <property type="entry name" value="Transglycosylase_SLT_dom_1"/>
</dbReference>
<organism evidence="5">
    <name type="scientific">marine sediment metagenome</name>
    <dbReference type="NCBI Taxonomy" id="412755"/>
    <lineage>
        <taxon>unclassified sequences</taxon>
        <taxon>metagenomes</taxon>
        <taxon>ecological metagenomes</taxon>
    </lineage>
</organism>
<dbReference type="CDD" id="cd00254">
    <property type="entry name" value="LT-like"/>
    <property type="match status" value="1"/>
</dbReference>
<evidence type="ECO:0000256" key="2">
    <source>
        <dbReference type="ARBA" id="ARBA00022679"/>
    </source>
</evidence>
<keyword evidence="1" id="KW-0489">Methyltransferase</keyword>
<proteinExistence type="predicted"/>
<dbReference type="Gene3D" id="1.10.530.10">
    <property type="match status" value="1"/>
</dbReference>
<dbReference type="SUPFAM" id="SSF53955">
    <property type="entry name" value="Lysozyme-like"/>
    <property type="match status" value="1"/>
</dbReference>
<protein>
    <recommendedName>
        <fullName evidence="4">Transglycosylase SLT domain-containing protein</fullName>
    </recommendedName>
</protein>
<keyword evidence="2" id="KW-0808">Transferase</keyword>
<evidence type="ECO:0000256" key="1">
    <source>
        <dbReference type="ARBA" id="ARBA00022603"/>
    </source>
</evidence>
<dbReference type="GO" id="GO:1904047">
    <property type="term" value="F:S-adenosyl-L-methionine binding"/>
    <property type="evidence" value="ECO:0007669"/>
    <property type="project" value="TreeGrafter"/>
</dbReference>
<comment type="caution">
    <text evidence="5">The sequence shown here is derived from an EMBL/GenBank/DDBJ whole genome shotgun (WGS) entry which is preliminary data.</text>
</comment>
<dbReference type="GO" id="GO:0006298">
    <property type="term" value="P:mismatch repair"/>
    <property type="evidence" value="ECO:0007669"/>
    <property type="project" value="TreeGrafter"/>
</dbReference>
<dbReference type="PRINTS" id="PR00505">
    <property type="entry name" value="D12N6MTFRASE"/>
</dbReference>
<evidence type="ECO:0000259" key="4">
    <source>
        <dbReference type="Pfam" id="PF01464"/>
    </source>
</evidence>
<dbReference type="GO" id="GO:0009007">
    <property type="term" value="F:site-specific DNA-methyltransferase (adenine-specific) activity"/>
    <property type="evidence" value="ECO:0007669"/>
    <property type="project" value="UniProtKB-EC"/>
</dbReference>
<dbReference type="Pfam" id="PF01464">
    <property type="entry name" value="SLT"/>
    <property type="match status" value="1"/>
</dbReference>
<evidence type="ECO:0000256" key="3">
    <source>
        <dbReference type="ARBA" id="ARBA00022691"/>
    </source>
</evidence>
<feature type="domain" description="Transglycosylase SLT" evidence="4">
    <location>
        <begin position="82"/>
        <end position="142"/>
    </location>
</feature>
<dbReference type="PANTHER" id="PTHR30481:SF4">
    <property type="entry name" value="SITE-SPECIFIC DNA-METHYLTRANSFERASE (ADENINE-SPECIFIC)"/>
    <property type="match status" value="1"/>
</dbReference>
<dbReference type="GO" id="GO:0032259">
    <property type="term" value="P:methylation"/>
    <property type="evidence" value="ECO:0007669"/>
    <property type="project" value="UniProtKB-KW"/>
</dbReference>
<evidence type="ECO:0000313" key="5">
    <source>
        <dbReference type="EMBL" id="KKK60857.1"/>
    </source>
</evidence>
<accession>A0A0F8WVN1</accession>
<dbReference type="Pfam" id="PF02086">
    <property type="entry name" value="MethyltransfD12"/>
    <property type="match status" value="1"/>
</dbReference>
<dbReference type="InterPro" id="IPR023346">
    <property type="entry name" value="Lysozyme-like_dom_sf"/>
</dbReference>
<gene>
    <name evidence="5" type="ORF">LCGC14_3020160</name>
</gene>
<dbReference type="Gene3D" id="3.40.50.150">
    <property type="entry name" value="Vaccinia Virus protein VP39"/>
    <property type="match status" value="1"/>
</dbReference>
<dbReference type="AlphaFoldDB" id="A0A0F8WVN1"/>
<dbReference type="EMBL" id="LAZR01062762">
    <property type="protein sequence ID" value="KKK60857.1"/>
    <property type="molecule type" value="Genomic_DNA"/>
</dbReference>
<name>A0A0F8WVN1_9ZZZZ</name>
<dbReference type="InterPro" id="IPR029063">
    <property type="entry name" value="SAM-dependent_MTases_sf"/>
</dbReference>
<dbReference type="GO" id="GO:0009307">
    <property type="term" value="P:DNA restriction-modification system"/>
    <property type="evidence" value="ECO:0007669"/>
    <property type="project" value="InterPro"/>
</dbReference>
<feature type="non-terminal residue" evidence="5">
    <location>
        <position position="231"/>
    </location>
</feature>
<dbReference type="GO" id="GO:0043565">
    <property type="term" value="F:sequence-specific DNA binding"/>
    <property type="evidence" value="ECO:0007669"/>
    <property type="project" value="TreeGrafter"/>
</dbReference>
<dbReference type="PANTHER" id="PTHR30481">
    <property type="entry name" value="DNA ADENINE METHYLASE"/>
    <property type="match status" value="1"/>
</dbReference>
<reference evidence="5" key="1">
    <citation type="journal article" date="2015" name="Nature">
        <title>Complex archaea that bridge the gap between prokaryotes and eukaryotes.</title>
        <authorList>
            <person name="Spang A."/>
            <person name="Saw J.H."/>
            <person name="Jorgensen S.L."/>
            <person name="Zaremba-Niedzwiedzka K."/>
            <person name="Martijn J."/>
            <person name="Lind A.E."/>
            <person name="van Eijk R."/>
            <person name="Schleper C."/>
            <person name="Guy L."/>
            <person name="Ettema T.J."/>
        </authorList>
    </citation>
    <scope>NUCLEOTIDE SEQUENCE</scope>
</reference>
<dbReference type="InterPro" id="IPR012327">
    <property type="entry name" value="MeTrfase_D12"/>
</dbReference>
<dbReference type="SUPFAM" id="SSF53335">
    <property type="entry name" value="S-adenosyl-L-methionine-dependent methyltransferases"/>
    <property type="match status" value="1"/>
</dbReference>
<sequence length="231" mass="25757">MLKEFSRVLGWTGWVAIIVILMMVTAVVRTGCSGQARADPSSKYPVNDRRRAIADYIRTAPRCDVDPDAAANALVALESIGGANAELMAALVRIESQWRSTAVSRSGARGLVQIMPGTSRRQFNHLPRTWGMNLYQGSTYLQGCIAGQRGHKEPVRAGLMRYHGGKWRIAPWIIAQFPEHRIYVEPFGGAGSVLMRKPRSFAEVYNDLDGDVVNVFRVLRDHNQAHRLRTL</sequence>